<feature type="region of interest" description="Disordered" evidence="1">
    <location>
        <begin position="494"/>
        <end position="636"/>
    </location>
</feature>
<evidence type="ECO:0000256" key="2">
    <source>
        <dbReference type="SAM" id="SignalP"/>
    </source>
</evidence>
<comment type="caution">
    <text evidence="3">The sequence shown here is derived from an EMBL/GenBank/DDBJ whole genome shotgun (WGS) entry which is preliminary data.</text>
</comment>
<name>A0ABP9PYU0_9PSEU</name>
<feature type="region of interest" description="Disordered" evidence="1">
    <location>
        <begin position="376"/>
        <end position="410"/>
    </location>
</feature>
<protein>
    <recommendedName>
        <fullName evidence="5">AB hydrolase-1 domain-containing protein</fullName>
    </recommendedName>
</protein>
<keyword evidence="4" id="KW-1185">Reference proteome</keyword>
<dbReference type="Proteomes" id="UP001428817">
    <property type="component" value="Unassembled WGS sequence"/>
</dbReference>
<dbReference type="Pfam" id="PF02450">
    <property type="entry name" value="LCAT"/>
    <property type="match status" value="1"/>
</dbReference>
<reference evidence="4" key="1">
    <citation type="journal article" date="2019" name="Int. J. Syst. Evol. Microbiol.">
        <title>The Global Catalogue of Microorganisms (GCM) 10K type strain sequencing project: providing services to taxonomists for standard genome sequencing and annotation.</title>
        <authorList>
            <consortium name="The Broad Institute Genomics Platform"/>
            <consortium name="The Broad Institute Genome Sequencing Center for Infectious Disease"/>
            <person name="Wu L."/>
            <person name="Ma J."/>
        </authorList>
    </citation>
    <scope>NUCLEOTIDE SEQUENCE [LARGE SCALE GENOMIC DNA]</scope>
    <source>
        <strain evidence="4">JCM 18303</strain>
    </source>
</reference>
<evidence type="ECO:0000313" key="4">
    <source>
        <dbReference type="Proteomes" id="UP001428817"/>
    </source>
</evidence>
<organism evidence="3 4">
    <name type="scientific">Pseudonocardia eucalypti</name>
    <dbReference type="NCBI Taxonomy" id="648755"/>
    <lineage>
        <taxon>Bacteria</taxon>
        <taxon>Bacillati</taxon>
        <taxon>Actinomycetota</taxon>
        <taxon>Actinomycetes</taxon>
        <taxon>Pseudonocardiales</taxon>
        <taxon>Pseudonocardiaceae</taxon>
        <taxon>Pseudonocardia</taxon>
    </lineage>
</organism>
<dbReference type="InterPro" id="IPR029058">
    <property type="entry name" value="AB_hydrolase_fold"/>
</dbReference>
<dbReference type="SUPFAM" id="SSF53474">
    <property type="entry name" value="alpha/beta-Hydrolases"/>
    <property type="match status" value="1"/>
</dbReference>
<feature type="compositionally biased region" description="Basic and acidic residues" evidence="1">
    <location>
        <begin position="563"/>
        <end position="572"/>
    </location>
</feature>
<evidence type="ECO:0008006" key="5">
    <source>
        <dbReference type="Google" id="ProtNLM"/>
    </source>
</evidence>
<feature type="compositionally biased region" description="Polar residues" evidence="1">
    <location>
        <begin position="575"/>
        <end position="599"/>
    </location>
</feature>
<keyword evidence="2" id="KW-0732">Signal</keyword>
<evidence type="ECO:0000256" key="1">
    <source>
        <dbReference type="SAM" id="MobiDB-lite"/>
    </source>
</evidence>
<feature type="signal peptide" evidence="2">
    <location>
        <begin position="1"/>
        <end position="30"/>
    </location>
</feature>
<gene>
    <name evidence="3" type="ORF">GCM10023321_26130</name>
</gene>
<dbReference type="Gene3D" id="3.40.50.1820">
    <property type="entry name" value="alpha/beta hydrolase"/>
    <property type="match status" value="1"/>
</dbReference>
<accession>A0ABP9PYU0</accession>
<sequence length="636" mass="67050">MTSTVRRAWLIGIALPLVFAILLVTEPAHAYATAAAANCSCPKVVDAQGNPLKVPPGKQPVLLVHGWGLPGIAWPFGNPSQWNGNNGLADQLDNKKNDYVVGRLDYSDIHEKWVTDGGSDSKSIAQRVAAAIKCLAKNTGKKVITVGHSMGGLAIQGSLDIDPAVAQNIAGIISAGTPWQGVPRDRINLIINAARLSATGLDVPLDFRVQFYLNTIAASSGLQAMEAGKEGKLSGNFSNLPKIPPDIDLLPVGGTLTAPSKSDDVNKQTLPLTDIAAGQQVNLVGTTVNLFGQIRSALVPKDQKASEAADPFVGINSATKPEAGGHVLTPIALDCKTGPFWCRFGARPFLGSFHSDIPTDPAFAERVMPTIEQWKQKNTHASTDKLANDPDALGNCEPTPTPAPTPPPPQQLIVDPPTQRYTPHCDDNEYLDHGDCKLRPVECRHNQIPDGHGGCKDKPCRDGQVRHGDGDCYDQPPAGGPSCRPGIMVSQGECGPGYNNGNPNRQDPCPNGMVRVSPATSSSSGCVVPGGGQQHTQCPPGQHHNNKGVCESDQLNQSGPCPDGKHRDKEGICRSASQPTTKTTPPNSQTSKSAPTSTRRGGHQAGGGTPSTTKKPDTVCKPGYEMSGGKCQKVEK</sequence>
<dbReference type="EMBL" id="BAABJP010000008">
    <property type="protein sequence ID" value="GAA5154392.1"/>
    <property type="molecule type" value="Genomic_DNA"/>
</dbReference>
<feature type="chain" id="PRO_5046379203" description="AB hydrolase-1 domain-containing protein" evidence="2">
    <location>
        <begin position="31"/>
        <end position="636"/>
    </location>
</feature>
<proteinExistence type="predicted"/>
<feature type="compositionally biased region" description="Pro residues" evidence="1">
    <location>
        <begin position="399"/>
        <end position="410"/>
    </location>
</feature>
<evidence type="ECO:0000313" key="3">
    <source>
        <dbReference type="EMBL" id="GAA5154392.1"/>
    </source>
</evidence>
<dbReference type="InterPro" id="IPR003386">
    <property type="entry name" value="LACT/PDAT_acylTrfase"/>
</dbReference>